<proteinExistence type="predicted"/>
<evidence type="ECO:0000256" key="7">
    <source>
        <dbReference type="ARBA" id="ARBA00023163"/>
    </source>
</evidence>
<evidence type="ECO:0000313" key="12">
    <source>
        <dbReference type="Proteomes" id="UP000887565"/>
    </source>
</evidence>
<evidence type="ECO:0000256" key="8">
    <source>
        <dbReference type="ARBA" id="ARBA00023242"/>
    </source>
</evidence>
<evidence type="ECO:0000256" key="2">
    <source>
        <dbReference type="ARBA" id="ARBA00004496"/>
    </source>
</evidence>
<organism evidence="12 13">
    <name type="scientific">Romanomermis culicivorax</name>
    <name type="common">Nematode worm</name>
    <dbReference type="NCBI Taxonomy" id="13658"/>
    <lineage>
        <taxon>Eukaryota</taxon>
        <taxon>Metazoa</taxon>
        <taxon>Ecdysozoa</taxon>
        <taxon>Nematoda</taxon>
        <taxon>Enoplea</taxon>
        <taxon>Dorylaimia</taxon>
        <taxon>Mermithida</taxon>
        <taxon>Mermithoidea</taxon>
        <taxon>Mermithidae</taxon>
        <taxon>Romanomermis</taxon>
    </lineage>
</organism>
<dbReference type="AlphaFoldDB" id="A0A915KXM4"/>
<evidence type="ECO:0000256" key="3">
    <source>
        <dbReference type="ARBA" id="ARBA00022473"/>
    </source>
</evidence>
<feature type="domain" description="Fork-head" evidence="11">
    <location>
        <begin position="248"/>
        <end position="402"/>
    </location>
</feature>
<dbReference type="Pfam" id="PF00250">
    <property type="entry name" value="Forkhead"/>
    <property type="match status" value="2"/>
</dbReference>
<dbReference type="GO" id="GO:0000978">
    <property type="term" value="F:RNA polymerase II cis-regulatory region sequence-specific DNA binding"/>
    <property type="evidence" value="ECO:0007669"/>
    <property type="project" value="TreeGrafter"/>
</dbReference>
<keyword evidence="5" id="KW-0805">Transcription regulation</keyword>
<dbReference type="GO" id="GO:0005737">
    <property type="term" value="C:cytoplasm"/>
    <property type="evidence" value="ECO:0007669"/>
    <property type="project" value="UniProtKB-SubCell"/>
</dbReference>
<feature type="region of interest" description="Disordered" evidence="10">
    <location>
        <begin position="212"/>
        <end position="242"/>
    </location>
</feature>
<dbReference type="PANTHER" id="PTHR45767">
    <property type="entry name" value="FORKHEAD BOX PROTEIN O"/>
    <property type="match status" value="1"/>
</dbReference>
<sequence length="944" mass="102250">MNVPHAYLSGALLDAQGGALLLPNGSPATGMVNLTLNSTTSNNTSLCSLLSSNNSSGNVSMAHNCGGCAAPTDLPPPTPTTLMLDDIEPQPRDRCNTWPLQKPTIDYQQHDHRSPLITPGTIPEEGDVDLEEEDDDGGLGADLDDATSTVSSSNEEMGAGSATYCYGARARGSSNATADYYAIGSSTNIDGPTLILCNNKFLRRLVANVRRRPGRRPLRRRRRRPPSSSSAAAAKKNTSRRNAWGNNSYADLITQAISLSPEGRLTLNQIYEWFSNNIPFFKDKADSNSSAGWKSGRLIKNLFERTGSMQFRRKKRNDVCHICKWRKEACKSLIRNASRKNRIESLQLLCKFEQKKHHNSIRHNLSLHSKFIRLQNEGAGKSSWWIINPDAPKSGKATRRRAGSMETGTLTLKYKQRGRNKKKSASTRNSTTNLASCPLESGVTGPDNSPTMLDGSTIDLYDSAHNLNFDQCQNMINQSRYAISDPLEFRSRANSNLSEYGSMFTTGRNNGGPSSAGLLSPKLEENDHYSSGWDLQDSLPQLATTSNELADKLSSALGSGIRRPNNRSPNQPVINNNCNYVQMSSLEMLPPPPYHQAGVGFSTMGLQHDQSGHLMNGERLSPDNDHHCEPMLSRISPGQSQILNAKSHQNLMTNGHLTSPTMGNFAAMNAAAASRSSQSPSCSSVASSAGPAQGPSGLSAVGGKTEQSLTYTILQSPSTSGVSQSCSGPRGGAGASPLPTMRFSTSKDALQQKIKQKVNPSSTMRDISYSAHTDAIYNYLSNDSDSSPPPAVNRQSWNCAVDEYRFQGGGNGSGGAMNAAAFMMNRFASIPPQSSTATIGDGGVLFGAQQRFSFQNGGYQNQPVRFVGANLASAHYNFSTIVQNNDQSMATSGALPEDLTEIKFDTGDSRTIADAFRQYVKDDKVEDFTMDDINGFKMSFLLRN</sequence>
<feature type="DNA-binding region" description="Fork-head" evidence="9">
    <location>
        <begin position="248"/>
        <end position="402"/>
    </location>
</feature>
<feature type="region of interest" description="Disordered" evidence="10">
    <location>
        <begin position="415"/>
        <end position="449"/>
    </location>
</feature>
<dbReference type="InterPro" id="IPR036388">
    <property type="entry name" value="WH-like_DNA-bd_sf"/>
</dbReference>
<keyword evidence="12" id="KW-1185">Reference proteome</keyword>
<feature type="compositionally biased region" description="Low complexity" evidence="10">
    <location>
        <begin position="226"/>
        <end position="236"/>
    </location>
</feature>
<feature type="region of interest" description="Disordered" evidence="10">
    <location>
        <begin position="107"/>
        <end position="159"/>
    </location>
</feature>
<keyword evidence="3" id="KW-0217">Developmental protein</keyword>
<feature type="compositionally biased region" description="Basic residues" evidence="10">
    <location>
        <begin position="212"/>
        <end position="225"/>
    </location>
</feature>
<comment type="subcellular location">
    <subcellularLocation>
        <location evidence="2">Cytoplasm</location>
    </subcellularLocation>
    <subcellularLocation>
        <location evidence="1 9">Nucleus</location>
    </subcellularLocation>
</comment>
<keyword evidence="6 9" id="KW-0238">DNA-binding</keyword>
<dbReference type="Gene3D" id="1.10.10.10">
    <property type="entry name" value="Winged helix-like DNA-binding domain superfamily/Winged helix DNA-binding domain"/>
    <property type="match status" value="2"/>
</dbReference>
<keyword evidence="4" id="KW-0963">Cytoplasm</keyword>
<evidence type="ECO:0000256" key="4">
    <source>
        <dbReference type="ARBA" id="ARBA00022490"/>
    </source>
</evidence>
<keyword evidence="8 9" id="KW-0539">Nucleus</keyword>
<dbReference type="PANTHER" id="PTHR45767:SF2">
    <property type="entry name" value="FORKHEAD BOX PROTEIN O"/>
    <property type="match status" value="1"/>
</dbReference>
<evidence type="ECO:0000313" key="13">
    <source>
        <dbReference type="WBParaSite" id="nRc.2.0.1.t42924-RA"/>
    </source>
</evidence>
<reference evidence="13" key="1">
    <citation type="submission" date="2022-11" db="UniProtKB">
        <authorList>
            <consortium name="WormBaseParasite"/>
        </authorList>
    </citation>
    <scope>IDENTIFICATION</scope>
</reference>
<dbReference type="GO" id="GO:0000981">
    <property type="term" value="F:DNA-binding transcription factor activity, RNA polymerase II-specific"/>
    <property type="evidence" value="ECO:0007669"/>
    <property type="project" value="TreeGrafter"/>
</dbReference>
<protein>
    <submittedName>
        <fullName evidence="13">Fork-head domain-containing protein</fullName>
    </submittedName>
</protein>
<dbReference type="Proteomes" id="UP000887565">
    <property type="component" value="Unplaced"/>
</dbReference>
<evidence type="ECO:0000259" key="11">
    <source>
        <dbReference type="PROSITE" id="PS50039"/>
    </source>
</evidence>
<feature type="compositionally biased region" description="Polar residues" evidence="10">
    <location>
        <begin position="146"/>
        <end position="155"/>
    </location>
</feature>
<feature type="region of interest" description="Disordered" evidence="10">
    <location>
        <begin position="677"/>
        <end position="701"/>
    </location>
</feature>
<feature type="region of interest" description="Disordered" evidence="10">
    <location>
        <begin position="714"/>
        <end position="738"/>
    </location>
</feature>
<keyword evidence="7" id="KW-0804">Transcription</keyword>
<evidence type="ECO:0000256" key="9">
    <source>
        <dbReference type="PROSITE-ProRule" id="PRU00089"/>
    </source>
</evidence>
<evidence type="ECO:0000256" key="5">
    <source>
        <dbReference type="ARBA" id="ARBA00023015"/>
    </source>
</evidence>
<feature type="compositionally biased region" description="Polar residues" evidence="10">
    <location>
        <begin position="426"/>
        <end position="435"/>
    </location>
</feature>
<dbReference type="GO" id="GO:0005634">
    <property type="term" value="C:nucleus"/>
    <property type="evidence" value="ECO:0007669"/>
    <property type="project" value="UniProtKB-SubCell"/>
</dbReference>
<feature type="compositionally biased region" description="Polar residues" evidence="10">
    <location>
        <begin position="714"/>
        <end position="727"/>
    </location>
</feature>
<feature type="compositionally biased region" description="Acidic residues" evidence="10">
    <location>
        <begin position="124"/>
        <end position="145"/>
    </location>
</feature>
<dbReference type="SUPFAM" id="SSF46785">
    <property type="entry name" value="Winged helix' DNA-binding domain"/>
    <property type="match status" value="2"/>
</dbReference>
<dbReference type="PROSITE" id="PS50039">
    <property type="entry name" value="FORK_HEAD_3"/>
    <property type="match status" value="1"/>
</dbReference>
<evidence type="ECO:0000256" key="10">
    <source>
        <dbReference type="SAM" id="MobiDB-lite"/>
    </source>
</evidence>
<name>A0A915KXM4_ROMCU</name>
<dbReference type="InterPro" id="IPR036390">
    <property type="entry name" value="WH_DNA-bd_sf"/>
</dbReference>
<evidence type="ECO:0000256" key="6">
    <source>
        <dbReference type="ARBA" id="ARBA00023125"/>
    </source>
</evidence>
<dbReference type="SMART" id="SM00339">
    <property type="entry name" value="FH"/>
    <property type="match status" value="1"/>
</dbReference>
<dbReference type="WBParaSite" id="nRc.2.0.1.t42924-RA">
    <property type="protein sequence ID" value="nRc.2.0.1.t42924-RA"/>
    <property type="gene ID" value="nRc.2.0.1.g42924"/>
</dbReference>
<dbReference type="InterPro" id="IPR001766">
    <property type="entry name" value="Fork_head_dom"/>
</dbReference>
<feature type="compositionally biased region" description="Low complexity" evidence="10">
    <location>
        <begin position="677"/>
        <end position="692"/>
    </location>
</feature>
<feature type="compositionally biased region" description="Basic residues" evidence="10">
    <location>
        <begin position="415"/>
        <end position="425"/>
    </location>
</feature>
<accession>A0A915KXM4</accession>
<evidence type="ECO:0000256" key="1">
    <source>
        <dbReference type="ARBA" id="ARBA00004123"/>
    </source>
</evidence>